<dbReference type="EMBL" id="MPUH01000169">
    <property type="protein sequence ID" value="OMJ87755.1"/>
    <property type="molecule type" value="Genomic_DNA"/>
</dbReference>
<reference evidence="1 2" key="1">
    <citation type="submission" date="2016-11" db="EMBL/GenBank/DDBJ databases">
        <title>The macronuclear genome of Stentor coeruleus: a giant cell with tiny introns.</title>
        <authorList>
            <person name="Slabodnick M."/>
            <person name="Ruby J.G."/>
            <person name="Reiff S.B."/>
            <person name="Swart E.C."/>
            <person name="Gosai S."/>
            <person name="Prabakaran S."/>
            <person name="Witkowska E."/>
            <person name="Larue G.E."/>
            <person name="Fisher S."/>
            <person name="Freeman R.M."/>
            <person name="Gunawardena J."/>
            <person name="Chu W."/>
            <person name="Stover N.A."/>
            <person name="Gregory B.D."/>
            <person name="Nowacki M."/>
            <person name="Derisi J."/>
            <person name="Roy S.W."/>
            <person name="Marshall W.F."/>
            <person name="Sood P."/>
        </authorList>
    </citation>
    <scope>NUCLEOTIDE SEQUENCE [LARGE SCALE GENOMIC DNA]</scope>
    <source>
        <strain evidence="1">WM001</strain>
    </source>
</reference>
<name>A0A1R2CFL7_9CILI</name>
<organism evidence="1 2">
    <name type="scientific">Stentor coeruleus</name>
    <dbReference type="NCBI Taxonomy" id="5963"/>
    <lineage>
        <taxon>Eukaryota</taxon>
        <taxon>Sar</taxon>
        <taxon>Alveolata</taxon>
        <taxon>Ciliophora</taxon>
        <taxon>Postciliodesmatophora</taxon>
        <taxon>Heterotrichea</taxon>
        <taxon>Heterotrichida</taxon>
        <taxon>Stentoridae</taxon>
        <taxon>Stentor</taxon>
    </lineage>
</organism>
<accession>A0A1R2CFL7</accession>
<dbReference type="AlphaFoldDB" id="A0A1R2CFL7"/>
<dbReference type="Proteomes" id="UP000187209">
    <property type="component" value="Unassembled WGS sequence"/>
</dbReference>
<comment type="caution">
    <text evidence="1">The sequence shown here is derived from an EMBL/GenBank/DDBJ whole genome shotgun (WGS) entry which is preliminary data.</text>
</comment>
<sequence length="503" mass="59497">MDSNYIENWWSSRHKKYTIRDQRRPIFLKFHQIHGTYTIEQEDNIEWYKEEDDSRILYWEVKNKFKGERLEYIPSIDTFKYKGWFRIKAKKVSVDGPKKIDITEESENSPEVEKGIVIIKYEDYQKVIEWERNFGPKGSSESEFPVKTLKITSQRESKKGKVVFEEMTSITPTSFYKHGNFIRGSIEVEKTETRKGNEIIRNIEKKGEDLYKKTHIKKVGSQESGKIERRRRQEYLLSIWETNENAEYKEKIVEDVVNLAKPDLSGAKSIKKSIGKITYYERGANFYELSWIITDTYGFSRIQVSRNNHSFEKISRLNTEGTCELLDFKLGNFKWGVIKECSSSSSYNVQWIAKQPELYKEVDMKINMRSTALGKSNLVFETNKVIEDVREEVKFVYRELENLDVFEFKIFEQKLNNYFKPQILVAEGSKEALTEIIFNKLTENEEKSAELVDCQEKQHFEDIFCKAREENQVNMQPGQVNKELENLREFLGKLRRLAENGSF</sequence>
<evidence type="ECO:0000313" key="2">
    <source>
        <dbReference type="Proteomes" id="UP000187209"/>
    </source>
</evidence>
<keyword evidence="2" id="KW-1185">Reference proteome</keyword>
<gene>
    <name evidence="1" type="ORF">SteCoe_10502</name>
</gene>
<protein>
    <submittedName>
        <fullName evidence="1">Uncharacterized protein</fullName>
    </submittedName>
</protein>
<proteinExistence type="predicted"/>
<evidence type="ECO:0000313" key="1">
    <source>
        <dbReference type="EMBL" id="OMJ87755.1"/>
    </source>
</evidence>